<dbReference type="PANTHER" id="PTHR43151:SF1">
    <property type="entry name" value="SSR2333 PROTEIN"/>
    <property type="match status" value="1"/>
</dbReference>
<organism evidence="3 4">
    <name type="scientific">Candidatus Promineifilum breve</name>
    <dbReference type="NCBI Taxonomy" id="1806508"/>
    <lineage>
        <taxon>Bacteria</taxon>
        <taxon>Bacillati</taxon>
        <taxon>Chloroflexota</taxon>
        <taxon>Ardenticatenia</taxon>
        <taxon>Candidatus Promineifilales</taxon>
        <taxon>Candidatus Promineifilaceae</taxon>
        <taxon>Candidatus Promineifilum</taxon>
    </lineage>
</organism>
<gene>
    <name evidence="3" type="ORF">CFX0092_A3292</name>
</gene>
<dbReference type="RefSeq" id="WP_197699807.1">
    <property type="nucleotide sequence ID" value="NZ_LN890655.1"/>
</dbReference>
<keyword evidence="1" id="KW-0408">Iron</keyword>
<protein>
    <submittedName>
        <fullName evidence="3">Iron(II) transport protein A (Modular protein)</fullName>
    </submittedName>
</protein>
<dbReference type="SMART" id="SM00899">
    <property type="entry name" value="FeoA"/>
    <property type="match status" value="1"/>
</dbReference>
<evidence type="ECO:0000256" key="1">
    <source>
        <dbReference type="ARBA" id="ARBA00023004"/>
    </source>
</evidence>
<evidence type="ECO:0000259" key="2">
    <source>
        <dbReference type="SMART" id="SM00899"/>
    </source>
</evidence>
<dbReference type="EMBL" id="LN890655">
    <property type="protein sequence ID" value="CUS05170.2"/>
    <property type="molecule type" value="Genomic_DNA"/>
</dbReference>
<dbReference type="InterPro" id="IPR038157">
    <property type="entry name" value="FeoA_core_dom"/>
</dbReference>
<reference evidence="3" key="1">
    <citation type="submission" date="2016-01" db="EMBL/GenBank/DDBJ databases">
        <authorList>
            <person name="Mcilroy J.S."/>
            <person name="Karst M S."/>
            <person name="Albertsen M."/>
        </authorList>
    </citation>
    <scope>NUCLEOTIDE SEQUENCE</scope>
    <source>
        <strain evidence="3">Cfx-K</strain>
    </source>
</reference>
<feature type="domain" description="Ferrous iron transporter FeoA-like" evidence="2">
    <location>
        <begin position="48"/>
        <end position="118"/>
    </location>
</feature>
<evidence type="ECO:0000313" key="3">
    <source>
        <dbReference type="EMBL" id="CUS05170.2"/>
    </source>
</evidence>
<dbReference type="GO" id="GO:0046914">
    <property type="term" value="F:transition metal ion binding"/>
    <property type="evidence" value="ECO:0007669"/>
    <property type="project" value="InterPro"/>
</dbReference>
<dbReference type="KEGG" id="pbf:CFX0092_A3292"/>
<name>A0A160T8C5_9CHLR</name>
<proteinExistence type="predicted"/>
<dbReference type="InterPro" id="IPR053184">
    <property type="entry name" value="FeoA-like"/>
</dbReference>
<accession>A0A160T8C5</accession>
<keyword evidence="4" id="KW-1185">Reference proteome</keyword>
<dbReference type="PANTHER" id="PTHR43151">
    <property type="entry name" value="FEOA FAMILY PROTEIN"/>
    <property type="match status" value="1"/>
</dbReference>
<sequence>MSPQIWVPLMMLSLALGMAGAWLAARATRRPALPVDSRAADLLAAGLLPLVDCPRDCDACLRCLQVDRCVIHRLLEMGLTPGTAVRVVQDAGGPMLLSVRGSRVALGRDLAEKLWVEVGVELPATAREIPFPLPITTD</sequence>
<dbReference type="SUPFAM" id="SSF50037">
    <property type="entry name" value="C-terminal domain of transcriptional repressors"/>
    <property type="match status" value="1"/>
</dbReference>
<dbReference type="InterPro" id="IPR007167">
    <property type="entry name" value="Fe-transptr_FeoA-like"/>
</dbReference>
<dbReference type="Proteomes" id="UP000215027">
    <property type="component" value="Chromosome I"/>
</dbReference>
<dbReference type="AlphaFoldDB" id="A0A160T8C5"/>
<dbReference type="Gene3D" id="2.30.30.90">
    <property type="match status" value="1"/>
</dbReference>
<dbReference type="InterPro" id="IPR008988">
    <property type="entry name" value="Transcriptional_repressor_C"/>
</dbReference>
<dbReference type="Pfam" id="PF04023">
    <property type="entry name" value="FeoA"/>
    <property type="match status" value="1"/>
</dbReference>
<evidence type="ECO:0000313" key="4">
    <source>
        <dbReference type="Proteomes" id="UP000215027"/>
    </source>
</evidence>